<dbReference type="InterPro" id="IPR008875">
    <property type="entry name" value="TraX"/>
</dbReference>
<dbReference type="Pfam" id="PF05857">
    <property type="entry name" value="TraX"/>
    <property type="match status" value="1"/>
</dbReference>
<gene>
    <name evidence="2" type="ORF">DWX94_10160</name>
</gene>
<feature type="transmembrane region" description="Helical" evidence="1">
    <location>
        <begin position="242"/>
        <end position="262"/>
    </location>
</feature>
<evidence type="ECO:0000313" key="3">
    <source>
        <dbReference type="Proteomes" id="UP000283295"/>
    </source>
</evidence>
<sequence length="263" mass="30381">MTDIQNGKMIDPGKKSWNIKAGVFSSCMLHIIAMACMLSDHMWATLFPYVDILTCIGRIAFPIFAFMIVEGFYHTSNFRRYLCRMLVFAVISEIPFDLVSGDSVLYLFHQNVLWTFLIGLLLIALIDKVRKTGKVWLWIPVAIVVTLVGYVIGTITMVDFYGAGVVMVIMFYLFRGKEPWKLIAQLVCMYYINAQLLSGYCYTFSIAGHSFEFPQQAFALIALPVVWLYNGKLGYHKKWFKYFCYAFYPGHLLVLYIIWQMVM</sequence>
<feature type="transmembrane region" description="Helical" evidence="1">
    <location>
        <begin position="213"/>
        <end position="230"/>
    </location>
</feature>
<feature type="transmembrane region" description="Helical" evidence="1">
    <location>
        <begin position="158"/>
        <end position="174"/>
    </location>
</feature>
<evidence type="ECO:0000256" key="1">
    <source>
        <dbReference type="SAM" id="Phobius"/>
    </source>
</evidence>
<dbReference type="OrthoDB" id="9781069at2"/>
<feature type="transmembrane region" description="Helical" evidence="1">
    <location>
        <begin position="81"/>
        <end position="99"/>
    </location>
</feature>
<dbReference type="Proteomes" id="UP000283295">
    <property type="component" value="Unassembled WGS sequence"/>
</dbReference>
<comment type="caution">
    <text evidence="2">The sequence shown here is derived from an EMBL/GenBank/DDBJ whole genome shotgun (WGS) entry which is preliminary data.</text>
</comment>
<reference evidence="2 3" key="1">
    <citation type="submission" date="2018-08" db="EMBL/GenBank/DDBJ databases">
        <title>A genome reference for cultivated species of the human gut microbiota.</title>
        <authorList>
            <person name="Zou Y."/>
            <person name="Xue W."/>
            <person name="Luo G."/>
        </authorList>
    </citation>
    <scope>NUCLEOTIDE SEQUENCE [LARGE SCALE GENOMIC DNA]</scope>
    <source>
        <strain evidence="2 3">AF22-21</strain>
    </source>
</reference>
<dbReference type="AlphaFoldDB" id="A0A412IQF0"/>
<keyword evidence="1" id="KW-0812">Transmembrane</keyword>
<keyword evidence="1" id="KW-1133">Transmembrane helix</keyword>
<dbReference type="EMBL" id="QRVK01000027">
    <property type="protein sequence ID" value="RGS40514.1"/>
    <property type="molecule type" value="Genomic_DNA"/>
</dbReference>
<organism evidence="2 3">
    <name type="scientific">Coprococcus eutactus</name>
    <dbReference type="NCBI Taxonomy" id="33043"/>
    <lineage>
        <taxon>Bacteria</taxon>
        <taxon>Bacillati</taxon>
        <taxon>Bacillota</taxon>
        <taxon>Clostridia</taxon>
        <taxon>Lachnospirales</taxon>
        <taxon>Lachnospiraceae</taxon>
        <taxon>Coprococcus</taxon>
    </lineage>
</organism>
<feature type="transmembrane region" description="Helical" evidence="1">
    <location>
        <begin position="186"/>
        <end position="207"/>
    </location>
</feature>
<evidence type="ECO:0000313" key="2">
    <source>
        <dbReference type="EMBL" id="RGS40514.1"/>
    </source>
</evidence>
<feature type="transmembrane region" description="Helical" evidence="1">
    <location>
        <begin position="21"/>
        <end position="40"/>
    </location>
</feature>
<keyword evidence="1" id="KW-0472">Membrane</keyword>
<feature type="transmembrane region" description="Helical" evidence="1">
    <location>
        <begin position="135"/>
        <end position="152"/>
    </location>
</feature>
<feature type="transmembrane region" description="Helical" evidence="1">
    <location>
        <begin position="46"/>
        <end position="69"/>
    </location>
</feature>
<name>A0A412IQF0_9FIRM</name>
<proteinExistence type="predicted"/>
<accession>A0A412IQF0</accession>
<protein>
    <submittedName>
        <fullName evidence="2">Conjugal transfer protein TraX</fullName>
    </submittedName>
</protein>
<feature type="transmembrane region" description="Helical" evidence="1">
    <location>
        <begin position="105"/>
        <end position="126"/>
    </location>
</feature>